<evidence type="ECO:0000256" key="1">
    <source>
        <dbReference type="SAM" id="Phobius"/>
    </source>
</evidence>
<sequence>MVNENLRVYLGFFWFNKLFGTVQSCDQMKLVVKVVLLDGCIGFATSLLTALGLGFKTRE</sequence>
<keyword evidence="1" id="KW-0472">Membrane</keyword>
<proteinExistence type="predicted"/>
<evidence type="ECO:0000313" key="3">
    <source>
        <dbReference type="Proteomes" id="UP000234212"/>
    </source>
</evidence>
<dbReference type="AlphaFoldDB" id="A0AAP8J2Y8"/>
<accession>A0AAP8J2Y8</accession>
<reference evidence="2 3" key="1">
    <citation type="submission" date="2017-12" db="EMBL/GenBank/DDBJ databases">
        <title>Phylogenetic diversity of female urinary microbiome.</title>
        <authorList>
            <person name="Thomas-White K."/>
            <person name="Wolfe A.J."/>
        </authorList>
    </citation>
    <scope>NUCLEOTIDE SEQUENCE [LARGE SCALE GENOMIC DNA]</scope>
    <source>
        <strain evidence="2 3">UMB0004</strain>
    </source>
</reference>
<dbReference type="EMBL" id="PKJX01000001">
    <property type="protein sequence ID" value="PLA58230.1"/>
    <property type="molecule type" value="Genomic_DNA"/>
</dbReference>
<keyword evidence="1" id="KW-1133">Transmembrane helix</keyword>
<comment type="caution">
    <text evidence="2">The sequence shown here is derived from an EMBL/GenBank/DDBJ whole genome shotgun (WGS) entry which is preliminary data.</text>
</comment>
<organism evidence="2 3">
    <name type="scientific">Lacticaseibacillus rhamnosus</name>
    <name type="common">Lactobacillus rhamnosus</name>
    <dbReference type="NCBI Taxonomy" id="47715"/>
    <lineage>
        <taxon>Bacteria</taxon>
        <taxon>Bacillati</taxon>
        <taxon>Bacillota</taxon>
        <taxon>Bacilli</taxon>
        <taxon>Lactobacillales</taxon>
        <taxon>Lactobacillaceae</taxon>
        <taxon>Lacticaseibacillus</taxon>
    </lineage>
</organism>
<dbReference type="Proteomes" id="UP000234212">
    <property type="component" value="Unassembled WGS sequence"/>
</dbReference>
<feature type="transmembrane region" description="Helical" evidence="1">
    <location>
        <begin position="34"/>
        <end position="55"/>
    </location>
</feature>
<evidence type="ECO:0000313" key="2">
    <source>
        <dbReference type="EMBL" id="PLA58230.1"/>
    </source>
</evidence>
<name>A0AAP8J2Y8_LACRH</name>
<gene>
    <name evidence="2" type="ORF">CYJ91_01360</name>
</gene>
<keyword evidence="1" id="KW-0812">Transmembrane</keyword>
<protein>
    <submittedName>
        <fullName evidence="2">Uncharacterized protein</fullName>
    </submittedName>
</protein>